<name>A0A233UZW3_FINMA</name>
<sequence>MFEMFSYDFMRRAFIVGILVSIIVPLIGTFVVNKKNSMVGDALSHSSLAGVALGLIFGINPVIAAIFVCVIAAFGIEIIRKNFAKSSDLSTAIVMSSGIGLAAILSDFVPGAANFQSFMFGSIVAIPDIELYTVIIVSFIVIVTYVLLYKKLVYIIFDEDGARLSNINVGLINKIFTFLIAITVAIASRTVGALMVSSLMVIPVSCAIMVSHSFKRTVINSSLFGVLFTIIGINMSYYFQLKPGGSIVLTGLLVLIILMIVNKFRKNN</sequence>
<dbReference type="GeneID" id="60840312"/>
<dbReference type="Proteomes" id="UP000215546">
    <property type="component" value="Unassembled WGS sequence"/>
</dbReference>
<dbReference type="InterPro" id="IPR001626">
    <property type="entry name" value="ABC_TroCD"/>
</dbReference>
<feature type="transmembrane region" description="Helical" evidence="7">
    <location>
        <begin position="193"/>
        <end position="211"/>
    </location>
</feature>
<keyword evidence="4 7" id="KW-1133">Transmembrane helix</keyword>
<evidence type="ECO:0000313" key="9">
    <source>
        <dbReference type="Proteomes" id="UP000215546"/>
    </source>
</evidence>
<keyword evidence="5 7" id="KW-0472">Membrane</keyword>
<evidence type="ECO:0000256" key="6">
    <source>
        <dbReference type="RuleBase" id="RU003943"/>
    </source>
</evidence>
<feature type="transmembrane region" description="Helical" evidence="7">
    <location>
        <begin position="129"/>
        <end position="148"/>
    </location>
</feature>
<evidence type="ECO:0000256" key="4">
    <source>
        <dbReference type="ARBA" id="ARBA00022989"/>
    </source>
</evidence>
<dbReference type="PANTHER" id="PTHR30477">
    <property type="entry name" value="ABC-TRANSPORTER METAL-BINDING PROTEIN"/>
    <property type="match status" value="1"/>
</dbReference>
<dbReference type="EMBL" id="NDYE01000013">
    <property type="protein sequence ID" value="OXZ32000.1"/>
    <property type="molecule type" value="Genomic_DNA"/>
</dbReference>
<dbReference type="GO" id="GO:0010043">
    <property type="term" value="P:response to zinc ion"/>
    <property type="evidence" value="ECO:0007669"/>
    <property type="project" value="TreeGrafter"/>
</dbReference>
<feature type="transmembrane region" description="Helical" evidence="7">
    <location>
        <begin position="12"/>
        <end position="32"/>
    </location>
</feature>
<accession>A0A233UZW3</accession>
<gene>
    <name evidence="8" type="ORF">B9N55_06415</name>
</gene>
<organism evidence="8 9">
    <name type="scientific">Finegoldia magna</name>
    <name type="common">Peptostreptococcus magnus</name>
    <dbReference type="NCBI Taxonomy" id="1260"/>
    <lineage>
        <taxon>Bacteria</taxon>
        <taxon>Bacillati</taxon>
        <taxon>Bacillota</taxon>
        <taxon>Tissierellia</taxon>
        <taxon>Tissierellales</taxon>
        <taxon>Peptoniphilaceae</taxon>
        <taxon>Finegoldia</taxon>
    </lineage>
</organism>
<keyword evidence="6" id="KW-0813">Transport</keyword>
<dbReference type="GO" id="GO:0055085">
    <property type="term" value="P:transmembrane transport"/>
    <property type="evidence" value="ECO:0007669"/>
    <property type="project" value="InterPro"/>
</dbReference>
<feature type="transmembrane region" description="Helical" evidence="7">
    <location>
        <begin position="52"/>
        <end position="76"/>
    </location>
</feature>
<evidence type="ECO:0000256" key="7">
    <source>
        <dbReference type="SAM" id="Phobius"/>
    </source>
</evidence>
<evidence type="ECO:0000256" key="5">
    <source>
        <dbReference type="ARBA" id="ARBA00023136"/>
    </source>
</evidence>
<dbReference type="GO" id="GO:0043190">
    <property type="term" value="C:ATP-binding cassette (ABC) transporter complex"/>
    <property type="evidence" value="ECO:0007669"/>
    <property type="project" value="InterPro"/>
</dbReference>
<evidence type="ECO:0000256" key="2">
    <source>
        <dbReference type="ARBA" id="ARBA00008034"/>
    </source>
</evidence>
<dbReference type="SUPFAM" id="SSF81345">
    <property type="entry name" value="ABC transporter involved in vitamin B12 uptake, BtuC"/>
    <property type="match status" value="1"/>
</dbReference>
<protein>
    <submittedName>
        <fullName evidence="8">Zinc ABC transporter permease</fullName>
    </submittedName>
</protein>
<feature type="transmembrane region" description="Helical" evidence="7">
    <location>
        <begin position="169"/>
        <end position="187"/>
    </location>
</feature>
<feature type="transmembrane region" description="Helical" evidence="7">
    <location>
        <begin position="88"/>
        <end position="109"/>
    </location>
</feature>
<dbReference type="Gene3D" id="1.10.3470.10">
    <property type="entry name" value="ABC transporter involved in vitamin B12 uptake, BtuC"/>
    <property type="match status" value="1"/>
</dbReference>
<dbReference type="RefSeq" id="WP_094207257.1">
    <property type="nucleotide sequence ID" value="NZ_BAAAWC010000010.1"/>
</dbReference>
<feature type="transmembrane region" description="Helical" evidence="7">
    <location>
        <begin position="218"/>
        <end position="239"/>
    </location>
</feature>
<evidence type="ECO:0000256" key="3">
    <source>
        <dbReference type="ARBA" id="ARBA00022692"/>
    </source>
</evidence>
<dbReference type="InterPro" id="IPR037294">
    <property type="entry name" value="ABC_BtuC-like"/>
</dbReference>
<dbReference type="PANTHER" id="PTHR30477:SF0">
    <property type="entry name" value="METAL TRANSPORT SYSTEM MEMBRANE PROTEIN TM_0125-RELATED"/>
    <property type="match status" value="1"/>
</dbReference>
<proteinExistence type="inferred from homology"/>
<evidence type="ECO:0000313" key="8">
    <source>
        <dbReference type="EMBL" id="OXZ32000.1"/>
    </source>
</evidence>
<keyword evidence="3 6" id="KW-0812">Transmembrane</keyword>
<reference evidence="9" key="1">
    <citation type="submission" date="2017-04" db="EMBL/GenBank/DDBJ databases">
        <title>Finegoldia magna isolated from orthopedic joint implant-associated infections.</title>
        <authorList>
            <person name="Bjorklund S."/>
            <person name="Bruggemann H."/>
            <person name="Jensen A."/>
            <person name="Hellmark B."/>
            <person name="Soderquist B."/>
        </authorList>
    </citation>
    <scope>NUCLEOTIDE SEQUENCE [LARGE SCALE GENOMIC DNA]</scope>
    <source>
        <strain evidence="9">12T273</strain>
    </source>
</reference>
<dbReference type="Pfam" id="PF00950">
    <property type="entry name" value="ABC-3"/>
    <property type="match status" value="1"/>
</dbReference>
<comment type="similarity">
    <text evidence="2 6">Belongs to the ABC-3 integral membrane protein family.</text>
</comment>
<comment type="subcellular location">
    <subcellularLocation>
        <location evidence="6">Cell membrane</location>
        <topology evidence="6">Multi-pass membrane protein</topology>
    </subcellularLocation>
    <subcellularLocation>
        <location evidence="1">Membrane</location>
        <topology evidence="1">Multi-pass membrane protein</topology>
    </subcellularLocation>
</comment>
<evidence type="ECO:0000256" key="1">
    <source>
        <dbReference type="ARBA" id="ARBA00004141"/>
    </source>
</evidence>
<dbReference type="AlphaFoldDB" id="A0A233UZW3"/>
<feature type="transmembrane region" description="Helical" evidence="7">
    <location>
        <begin position="245"/>
        <end position="264"/>
    </location>
</feature>
<comment type="caution">
    <text evidence="8">The sequence shown here is derived from an EMBL/GenBank/DDBJ whole genome shotgun (WGS) entry which is preliminary data.</text>
</comment>